<gene>
    <name evidence="1" type="primary">cse60</name>
    <name evidence="1" type="ORF">HLPCO_000073</name>
</gene>
<organism evidence="1 2">
    <name type="scientific">Haloplasma contractile SSD-17B</name>
    <dbReference type="NCBI Taxonomy" id="1033810"/>
    <lineage>
        <taxon>Bacteria</taxon>
        <taxon>Bacillati</taxon>
        <taxon>Mycoplasmatota</taxon>
        <taxon>Mollicutes</taxon>
        <taxon>Haloplasmatales</taxon>
        <taxon>Haloplasmataceae</taxon>
        <taxon>Haloplasma</taxon>
    </lineage>
</organism>
<dbReference type="STRING" id="1033810.HLPCO_000073"/>
<dbReference type="Proteomes" id="UP000005707">
    <property type="component" value="Unassembled WGS sequence"/>
</dbReference>
<dbReference type="InterPro" id="IPR020296">
    <property type="entry name" value="Spore_Cse60"/>
</dbReference>
<dbReference type="InParanoid" id="U2DYV5"/>
<dbReference type="Pfam" id="PF10957">
    <property type="entry name" value="Spore_Cse60"/>
    <property type="match status" value="1"/>
</dbReference>
<proteinExistence type="predicted"/>
<comment type="caution">
    <text evidence="1">The sequence shown here is derived from an EMBL/GenBank/DDBJ whole genome shotgun (WGS) entry which is preliminary data.</text>
</comment>
<dbReference type="EMBL" id="AFNU02000001">
    <property type="protein sequence ID" value="ERJ13422.1"/>
    <property type="molecule type" value="Genomic_DNA"/>
</dbReference>
<reference evidence="1 2" key="1">
    <citation type="journal article" date="2011" name="J. Bacteriol.">
        <title>Genome sequence of Haloplasma contractile, an unusual contractile bacterium from a deep-sea anoxic brine lake.</title>
        <authorList>
            <person name="Antunes A."/>
            <person name="Alam I."/>
            <person name="El Dorry H."/>
            <person name="Siam R."/>
            <person name="Robertson A."/>
            <person name="Bajic V.B."/>
            <person name="Stingl U."/>
        </authorList>
    </citation>
    <scope>NUCLEOTIDE SEQUENCE [LARGE SCALE GENOMIC DNA]</scope>
    <source>
        <strain evidence="1 2">SSD-17B</strain>
    </source>
</reference>
<keyword evidence="2" id="KW-1185">Reference proteome</keyword>
<protein>
    <submittedName>
        <fullName evidence="1">Sporulation protein cse60</fullName>
    </submittedName>
</protein>
<dbReference type="OrthoDB" id="1653053at2"/>
<dbReference type="AlphaFoldDB" id="U2DYV5"/>
<dbReference type="eggNOG" id="ENOG5033CVX">
    <property type="taxonomic scope" value="Bacteria"/>
</dbReference>
<dbReference type="RefSeq" id="WP_008826471.1">
    <property type="nucleotide sequence ID" value="NZ_AFNU02000001.1"/>
</dbReference>
<evidence type="ECO:0000313" key="2">
    <source>
        <dbReference type="Proteomes" id="UP000005707"/>
    </source>
</evidence>
<name>U2DYV5_9MOLU</name>
<dbReference type="FunCoup" id="U2DYV5">
    <property type="interactions" value="37"/>
</dbReference>
<sequence>MGLKVKLFDEQHEEDLEEKMNEFLSSIEEDNLINVKYQITSMYDHGDMEDRQIYCFTAMVIYKE</sequence>
<evidence type="ECO:0000313" key="1">
    <source>
        <dbReference type="EMBL" id="ERJ13422.1"/>
    </source>
</evidence>
<reference evidence="1 2" key="2">
    <citation type="journal article" date="2013" name="PLoS ONE">
        <title>INDIGO - INtegrated Data Warehouse of MIcrobial GenOmes with Examples from the Red Sea Extremophiles.</title>
        <authorList>
            <person name="Alam I."/>
            <person name="Antunes A."/>
            <person name="Kamau A.A."/>
            <person name="Ba Alawi W."/>
            <person name="Kalkatawi M."/>
            <person name="Stingl U."/>
            <person name="Bajic V.B."/>
        </authorList>
    </citation>
    <scope>NUCLEOTIDE SEQUENCE [LARGE SCALE GENOMIC DNA]</scope>
    <source>
        <strain evidence="1 2">SSD-17B</strain>
    </source>
</reference>
<accession>U2DYV5</accession>